<sequence length="416" mass="45726">MVLTKTPGVISLLAGSPNAAVFPFKSLTFTTPQSLIDPSDPNLESLFRIDGADLTEALQYTETPGLKQLLAWISGLQTFCHGRNVNEGWRVSVGIGSRDLLYKAAVAVLNTGDSVFVEAPAYSGATAIFESLGCTQIEVLTDDQGIIPESLSSILDGWPEGKPKPEAIYTMPSGGNPSGTTQNERKLQILQLARKHDFLIFEDDPFYYLYYGATRQPRSYFSLERELPEVGRVLRFDSLSKILSAGLRIGFVTGPTALLAAIDGYTATSNLQTSSFTQAITYKLLNHWGYEGFLSHTEKVSLSYKERSDNFEQAMTKHFGGSAEWIRPVSGVYFWFKLLANKIELRTVTKLKAYQDGLSELPGIDLSFLNGEASRIRVGFGLLSNEEVDKVLNSIKETLISDLASVSHSVQAVNFC</sequence>
<accession>A0A9P6EQ36</accession>
<keyword evidence="8" id="KW-1185">Reference proteome</keyword>
<keyword evidence="5" id="KW-0663">Pyridoxal phosphate</keyword>
<evidence type="ECO:0000259" key="6">
    <source>
        <dbReference type="Pfam" id="PF00155"/>
    </source>
</evidence>
<dbReference type="GO" id="GO:0008483">
    <property type="term" value="F:transaminase activity"/>
    <property type="evidence" value="ECO:0007669"/>
    <property type="project" value="UniProtKB-KW"/>
</dbReference>
<evidence type="ECO:0000313" key="8">
    <source>
        <dbReference type="Proteomes" id="UP000807306"/>
    </source>
</evidence>
<dbReference type="OrthoDB" id="691673at2759"/>
<dbReference type="InterPro" id="IPR015421">
    <property type="entry name" value="PyrdxlP-dep_Trfase_major"/>
</dbReference>
<dbReference type="PANTHER" id="PTHR42790:SF19">
    <property type="entry name" value="KYNURENINE_ALPHA-AMINOADIPATE AMINOTRANSFERASE, MITOCHONDRIAL"/>
    <property type="match status" value="1"/>
</dbReference>
<dbReference type="CDD" id="cd00609">
    <property type="entry name" value="AAT_like"/>
    <property type="match status" value="1"/>
</dbReference>
<dbReference type="SUPFAM" id="SSF53383">
    <property type="entry name" value="PLP-dependent transferases"/>
    <property type="match status" value="1"/>
</dbReference>
<gene>
    <name evidence="7" type="ORF">CPB83DRAFT_756761</name>
</gene>
<name>A0A9P6EQ36_9AGAR</name>
<dbReference type="Pfam" id="PF00155">
    <property type="entry name" value="Aminotran_1_2"/>
    <property type="match status" value="1"/>
</dbReference>
<keyword evidence="4 7" id="KW-0808">Transferase</keyword>
<evidence type="ECO:0000256" key="1">
    <source>
        <dbReference type="ARBA" id="ARBA00001933"/>
    </source>
</evidence>
<dbReference type="EMBL" id="MU157827">
    <property type="protein sequence ID" value="KAF9533948.1"/>
    <property type="molecule type" value="Genomic_DNA"/>
</dbReference>
<proteinExistence type="inferred from homology"/>
<comment type="similarity">
    <text evidence="2">Belongs to the class-I pyridoxal-phosphate-dependent aminotransferase family.</text>
</comment>
<dbReference type="InterPro" id="IPR050859">
    <property type="entry name" value="Class-I_PLP-dep_aminotransf"/>
</dbReference>
<evidence type="ECO:0000313" key="7">
    <source>
        <dbReference type="EMBL" id="KAF9533948.1"/>
    </source>
</evidence>
<dbReference type="InterPro" id="IPR004839">
    <property type="entry name" value="Aminotransferase_I/II_large"/>
</dbReference>
<dbReference type="GO" id="GO:1901605">
    <property type="term" value="P:alpha-amino acid metabolic process"/>
    <property type="evidence" value="ECO:0007669"/>
    <property type="project" value="TreeGrafter"/>
</dbReference>
<comment type="caution">
    <text evidence="7">The sequence shown here is derived from an EMBL/GenBank/DDBJ whole genome shotgun (WGS) entry which is preliminary data.</text>
</comment>
<dbReference type="Gene3D" id="3.40.640.10">
    <property type="entry name" value="Type I PLP-dependent aspartate aminotransferase-like (Major domain)"/>
    <property type="match status" value="1"/>
</dbReference>
<reference evidence="7" key="1">
    <citation type="submission" date="2020-11" db="EMBL/GenBank/DDBJ databases">
        <authorList>
            <consortium name="DOE Joint Genome Institute"/>
            <person name="Ahrendt S."/>
            <person name="Riley R."/>
            <person name="Andreopoulos W."/>
            <person name="Labutti K."/>
            <person name="Pangilinan J."/>
            <person name="Ruiz-Duenas F.J."/>
            <person name="Barrasa J.M."/>
            <person name="Sanchez-Garcia M."/>
            <person name="Camarero S."/>
            <person name="Miyauchi S."/>
            <person name="Serrano A."/>
            <person name="Linde D."/>
            <person name="Babiker R."/>
            <person name="Drula E."/>
            <person name="Ayuso-Fernandez I."/>
            <person name="Pacheco R."/>
            <person name="Padilla G."/>
            <person name="Ferreira P."/>
            <person name="Barriuso J."/>
            <person name="Kellner H."/>
            <person name="Castanera R."/>
            <person name="Alfaro M."/>
            <person name="Ramirez L."/>
            <person name="Pisabarro A.G."/>
            <person name="Kuo A."/>
            <person name="Tritt A."/>
            <person name="Lipzen A."/>
            <person name="He G."/>
            <person name="Yan M."/>
            <person name="Ng V."/>
            <person name="Cullen D."/>
            <person name="Martin F."/>
            <person name="Rosso M.-N."/>
            <person name="Henrissat B."/>
            <person name="Hibbett D."/>
            <person name="Martinez A.T."/>
            <person name="Grigoriev I.V."/>
        </authorList>
    </citation>
    <scope>NUCLEOTIDE SEQUENCE</scope>
    <source>
        <strain evidence="7">CBS 506.95</strain>
    </source>
</reference>
<dbReference type="AlphaFoldDB" id="A0A9P6EQ36"/>
<evidence type="ECO:0000256" key="2">
    <source>
        <dbReference type="ARBA" id="ARBA00007441"/>
    </source>
</evidence>
<feature type="domain" description="Aminotransferase class I/classII large" evidence="6">
    <location>
        <begin position="58"/>
        <end position="395"/>
    </location>
</feature>
<protein>
    <submittedName>
        <fullName evidence="7">Pyridoxal phosphate-dependent transferase</fullName>
    </submittedName>
</protein>
<keyword evidence="3" id="KW-0032">Aminotransferase</keyword>
<evidence type="ECO:0000256" key="5">
    <source>
        <dbReference type="ARBA" id="ARBA00022898"/>
    </source>
</evidence>
<evidence type="ECO:0000256" key="4">
    <source>
        <dbReference type="ARBA" id="ARBA00022679"/>
    </source>
</evidence>
<evidence type="ECO:0000256" key="3">
    <source>
        <dbReference type="ARBA" id="ARBA00022576"/>
    </source>
</evidence>
<dbReference type="PANTHER" id="PTHR42790">
    <property type="entry name" value="AMINOTRANSFERASE"/>
    <property type="match status" value="1"/>
</dbReference>
<dbReference type="InterPro" id="IPR015424">
    <property type="entry name" value="PyrdxlP-dep_Trfase"/>
</dbReference>
<dbReference type="GO" id="GO:0030170">
    <property type="term" value="F:pyridoxal phosphate binding"/>
    <property type="evidence" value="ECO:0007669"/>
    <property type="project" value="InterPro"/>
</dbReference>
<comment type="cofactor">
    <cofactor evidence="1">
        <name>pyridoxal 5'-phosphate</name>
        <dbReference type="ChEBI" id="CHEBI:597326"/>
    </cofactor>
</comment>
<organism evidence="7 8">
    <name type="scientific">Crepidotus variabilis</name>
    <dbReference type="NCBI Taxonomy" id="179855"/>
    <lineage>
        <taxon>Eukaryota</taxon>
        <taxon>Fungi</taxon>
        <taxon>Dikarya</taxon>
        <taxon>Basidiomycota</taxon>
        <taxon>Agaricomycotina</taxon>
        <taxon>Agaricomycetes</taxon>
        <taxon>Agaricomycetidae</taxon>
        <taxon>Agaricales</taxon>
        <taxon>Agaricineae</taxon>
        <taxon>Crepidotaceae</taxon>
        <taxon>Crepidotus</taxon>
    </lineage>
</organism>
<dbReference type="Proteomes" id="UP000807306">
    <property type="component" value="Unassembled WGS sequence"/>
</dbReference>